<evidence type="ECO:0000313" key="2">
    <source>
        <dbReference type="EMBL" id="QDV27036.1"/>
    </source>
</evidence>
<proteinExistence type="predicted"/>
<name>A0A518GEL1_9BACT</name>
<organism evidence="2 3">
    <name type="scientific">Aureliella helgolandensis</name>
    <dbReference type="NCBI Taxonomy" id="2527968"/>
    <lineage>
        <taxon>Bacteria</taxon>
        <taxon>Pseudomonadati</taxon>
        <taxon>Planctomycetota</taxon>
        <taxon>Planctomycetia</taxon>
        <taxon>Pirellulales</taxon>
        <taxon>Pirellulaceae</taxon>
        <taxon>Aureliella</taxon>
    </lineage>
</organism>
<reference evidence="2 3" key="1">
    <citation type="submission" date="2019-02" db="EMBL/GenBank/DDBJ databases">
        <title>Deep-cultivation of Planctomycetes and their phenomic and genomic characterization uncovers novel biology.</title>
        <authorList>
            <person name="Wiegand S."/>
            <person name="Jogler M."/>
            <person name="Boedeker C."/>
            <person name="Pinto D."/>
            <person name="Vollmers J."/>
            <person name="Rivas-Marin E."/>
            <person name="Kohn T."/>
            <person name="Peeters S.H."/>
            <person name="Heuer A."/>
            <person name="Rast P."/>
            <person name="Oberbeckmann S."/>
            <person name="Bunk B."/>
            <person name="Jeske O."/>
            <person name="Meyerdierks A."/>
            <person name="Storesund J.E."/>
            <person name="Kallscheuer N."/>
            <person name="Luecker S."/>
            <person name="Lage O.M."/>
            <person name="Pohl T."/>
            <person name="Merkel B.J."/>
            <person name="Hornburger P."/>
            <person name="Mueller R.-W."/>
            <person name="Bruemmer F."/>
            <person name="Labrenz M."/>
            <person name="Spormann A.M."/>
            <person name="Op den Camp H."/>
            <person name="Overmann J."/>
            <person name="Amann R."/>
            <person name="Jetten M.S.M."/>
            <person name="Mascher T."/>
            <person name="Medema M.H."/>
            <person name="Devos D.P."/>
            <person name="Kaster A.-K."/>
            <person name="Ovreas L."/>
            <person name="Rohde M."/>
            <person name="Galperin M.Y."/>
            <person name="Jogler C."/>
        </authorList>
    </citation>
    <scope>NUCLEOTIDE SEQUENCE [LARGE SCALE GENOMIC DNA]</scope>
    <source>
        <strain evidence="2 3">Q31a</strain>
    </source>
</reference>
<feature type="region of interest" description="Disordered" evidence="1">
    <location>
        <begin position="43"/>
        <end position="66"/>
    </location>
</feature>
<evidence type="ECO:0000313" key="3">
    <source>
        <dbReference type="Proteomes" id="UP000318017"/>
    </source>
</evidence>
<keyword evidence="3" id="KW-1185">Reference proteome</keyword>
<dbReference type="AlphaFoldDB" id="A0A518GEL1"/>
<dbReference type="Proteomes" id="UP000318017">
    <property type="component" value="Chromosome"/>
</dbReference>
<protein>
    <submittedName>
        <fullName evidence="2">Uncharacterized protein</fullName>
    </submittedName>
</protein>
<feature type="compositionally biased region" description="Polar residues" evidence="1">
    <location>
        <begin position="43"/>
        <end position="52"/>
    </location>
</feature>
<evidence type="ECO:0000256" key="1">
    <source>
        <dbReference type="SAM" id="MobiDB-lite"/>
    </source>
</evidence>
<dbReference type="EMBL" id="CP036298">
    <property type="protein sequence ID" value="QDV27036.1"/>
    <property type="molecule type" value="Genomic_DNA"/>
</dbReference>
<dbReference type="KEGG" id="ahel:Q31a_54170"/>
<accession>A0A518GEL1</accession>
<sequence>MEMPHASQSAARIAEIVSLRISGSSKYPTGKLLFKRPLPIQRTFRSTGSRSSQPPPLSAPTDRRRVGMPGLISHFRATTLVHDAVAR</sequence>
<gene>
    <name evidence="2" type="ORF">Q31a_54170</name>
</gene>